<accession>A0AAE1SMK0</accession>
<name>A0AAE1SMK0_9SOLA</name>
<proteinExistence type="predicted"/>
<protein>
    <submittedName>
        <fullName evidence="1">Uncharacterized protein</fullName>
    </submittedName>
</protein>
<reference evidence="1" key="1">
    <citation type="submission" date="2023-12" db="EMBL/GenBank/DDBJ databases">
        <title>Genome assembly of Anisodus tanguticus.</title>
        <authorList>
            <person name="Wang Y.-J."/>
        </authorList>
    </citation>
    <scope>NUCLEOTIDE SEQUENCE</scope>
    <source>
        <strain evidence="1">KB-2021</strain>
        <tissue evidence="1">Leaf</tissue>
    </source>
</reference>
<sequence>MDSTNLSKSFLRERNTYIQTKPNQVFIVIKLHTYTRFNIKITTKNPTYQVSFLTLKKLKHSFNPNLSDKAKLKLKQGMT</sequence>
<gene>
    <name evidence="1" type="ORF">RND71_007966</name>
</gene>
<comment type="caution">
    <text evidence="1">The sequence shown here is derived from an EMBL/GenBank/DDBJ whole genome shotgun (WGS) entry which is preliminary data.</text>
</comment>
<dbReference type="AlphaFoldDB" id="A0AAE1SMK0"/>
<evidence type="ECO:0000313" key="1">
    <source>
        <dbReference type="EMBL" id="KAK4372582.1"/>
    </source>
</evidence>
<keyword evidence="2" id="KW-1185">Reference proteome</keyword>
<dbReference type="Proteomes" id="UP001291623">
    <property type="component" value="Unassembled WGS sequence"/>
</dbReference>
<evidence type="ECO:0000313" key="2">
    <source>
        <dbReference type="Proteomes" id="UP001291623"/>
    </source>
</evidence>
<dbReference type="EMBL" id="JAVYJV010000004">
    <property type="protein sequence ID" value="KAK4372582.1"/>
    <property type="molecule type" value="Genomic_DNA"/>
</dbReference>
<organism evidence="1 2">
    <name type="scientific">Anisodus tanguticus</name>
    <dbReference type="NCBI Taxonomy" id="243964"/>
    <lineage>
        <taxon>Eukaryota</taxon>
        <taxon>Viridiplantae</taxon>
        <taxon>Streptophyta</taxon>
        <taxon>Embryophyta</taxon>
        <taxon>Tracheophyta</taxon>
        <taxon>Spermatophyta</taxon>
        <taxon>Magnoliopsida</taxon>
        <taxon>eudicotyledons</taxon>
        <taxon>Gunneridae</taxon>
        <taxon>Pentapetalae</taxon>
        <taxon>asterids</taxon>
        <taxon>lamiids</taxon>
        <taxon>Solanales</taxon>
        <taxon>Solanaceae</taxon>
        <taxon>Solanoideae</taxon>
        <taxon>Hyoscyameae</taxon>
        <taxon>Anisodus</taxon>
    </lineage>
</organism>